<reference evidence="1 2" key="1">
    <citation type="journal article" date="2011" name="Genome Biol.">
        <title>Comparative genome sequence analysis underscores mycoparasitism as the ancestral life style of Trichoderma.</title>
        <authorList>
            <person name="Kubicek C.P."/>
            <person name="Herrera-Estrella A."/>
            <person name="Seidl-Seiboth V."/>
            <person name="Martinez D.A."/>
            <person name="Druzhinina I.S."/>
            <person name="Thon M."/>
            <person name="Zeilinger S."/>
            <person name="Casas-Flores S."/>
            <person name="Horwitz B.A."/>
            <person name="Mukherjee P.K."/>
            <person name="Mukherjee M."/>
            <person name="Kredics L."/>
            <person name="Alcaraz L.D."/>
            <person name="Aerts A."/>
            <person name="Antal Z."/>
            <person name="Atanasova L."/>
            <person name="Cervantes-Badillo M.G."/>
            <person name="Challacombe J."/>
            <person name="Chertkov O."/>
            <person name="McCluskey K."/>
            <person name="Coulpier F."/>
            <person name="Deshpande N."/>
            <person name="von Doehren H."/>
            <person name="Ebbole D.J."/>
            <person name="Esquivel-Naranjo E.U."/>
            <person name="Fekete E."/>
            <person name="Flipphi M."/>
            <person name="Glaser F."/>
            <person name="Gomez-Rodriguez E.Y."/>
            <person name="Gruber S."/>
            <person name="Han C."/>
            <person name="Henrissat B."/>
            <person name="Hermosa R."/>
            <person name="Hernandez-Onate M."/>
            <person name="Karaffa L."/>
            <person name="Kosti I."/>
            <person name="Le Crom S."/>
            <person name="Lindquist E."/>
            <person name="Lucas S."/>
            <person name="Luebeck M."/>
            <person name="Luebeck P.S."/>
            <person name="Margeot A."/>
            <person name="Metz B."/>
            <person name="Misra M."/>
            <person name="Nevalainen H."/>
            <person name="Omann M."/>
            <person name="Packer N."/>
            <person name="Perrone G."/>
            <person name="Uresti-Rivera E.E."/>
            <person name="Salamov A."/>
            <person name="Schmoll M."/>
            <person name="Seiboth B."/>
            <person name="Shapiro H."/>
            <person name="Sukno S."/>
            <person name="Tamayo-Ramos J.A."/>
            <person name="Tisch D."/>
            <person name="Wiest A."/>
            <person name="Wilkinson H.H."/>
            <person name="Zhang M."/>
            <person name="Coutinho P.M."/>
            <person name="Kenerley C.M."/>
            <person name="Monte E."/>
            <person name="Baker S.E."/>
            <person name="Grigoriev I.V."/>
        </authorList>
    </citation>
    <scope>NUCLEOTIDE SEQUENCE [LARGE SCALE GENOMIC DNA]</scope>
    <source>
        <strain evidence="2">Gv29-8 / FGSC 10586</strain>
    </source>
</reference>
<sequence length="164" mass="17327">MTKEYTVSATDAKPGTEGGGHTSLAFPLVNITNSLDNNNKLYQELGLQEDHLLFPQKAGFRSSLEEVGIGLEGTGLEGIGGIESIEDIGLADIGLVGIVPDQDKGLVAGYNSPFAGQADNMPVDLAAPGCLPDSYLTGRLVGNLHILHATANRQNNERNQVKKE</sequence>
<dbReference type="GeneID" id="25790102"/>
<name>G9MT03_HYPVG</name>
<accession>G9MT03</accession>
<dbReference type="AlphaFoldDB" id="G9MT03"/>
<comment type="caution">
    <text evidence="1">The sequence shown here is derived from an EMBL/GenBank/DDBJ whole genome shotgun (WGS) entry which is preliminary data.</text>
</comment>
<dbReference type="HOGENOM" id="CLU_1619267_0_0_1"/>
<dbReference type="RefSeq" id="XP_013956484.1">
    <property type="nucleotide sequence ID" value="XM_014101009.1"/>
</dbReference>
<organism evidence="1 2">
    <name type="scientific">Hypocrea virens (strain Gv29-8 / FGSC 10586)</name>
    <name type="common">Gliocladium virens</name>
    <name type="synonym">Trichoderma virens</name>
    <dbReference type="NCBI Taxonomy" id="413071"/>
    <lineage>
        <taxon>Eukaryota</taxon>
        <taxon>Fungi</taxon>
        <taxon>Dikarya</taxon>
        <taxon>Ascomycota</taxon>
        <taxon>Pezizomycotina</taxon>
        <taxon>Sordariomycetes</taxon>
        <taxon>Hypocreomycetidae</taxon>
        <taxon>Hypocreales</taxon>
        <taxon>Hypocreaceae</taxon>
        <taxon>Trichoderma</taxon>
    </lineage>
</organism>
<evidence type="ECO:0000313" key="2">
    <source>
        <dbReference type="Proteomes" id="UP000007115"/>
    </source>
</evidence>
<gene>
    <name evidence="1" type="ORF">TRIVIDRAFT_200590</name>
</gene>
<dbReference type="InParanoid" id="G9MT03"/>
<evidence type="ECO:0000313" key="1">
    <source>
        <dbReference type="EMBL" id="EHK22259.1"/>
    </source>
</evidence>
<protein>
    <submittedName>
        <fullName evidence="1">Uncharacterized protein</fullName>
    </submittedName>
</protein>
<dbReference type="VEuPathDB" id="FungiDB:TRIVIDRAFT_200590"/>
<keyword evidence="2" id="KW-1185">Reference proteome</keyword>
<dbReference type="EMBL" id="ABDF02000006">
    <property type="protein sequence ID" value="EHK22259.1"/>
    <property type="molecule type" value="Genomic_DNA"/>
</dbReference>
<dbReference type="Proteomes" id="UP000007115">
    <property type="component" value="Unassembled WGS sequence"/>
</dbReference>
<proteinExistence type="predicted"/>